<protein>
    <submittedName>
        <fullName evidence="3">DNA-binding protein</fullName>
    </submittedName>
</protein>
<feature type="coiled-coil region" evidence="1">
    <location>
        <begin position="247"/>
        <end position="323"/>
    </location>
</feature>
<proteinExistence type="predicted"/>
<keyword evidence="3" id="KW-0238">DNA-binding</keyword>
<evidence type="ECO:0000259" key="2">
    <source>
        <dbReference type="Pfam" id="PF11740"/>
    </source>
</evidence>
<dbReference type="Pfam" id="PF11740">
    <property type="entry name" value="KfrA_N"/>
    <property type="match status" value="1"/>
</dbReference>
<dbReference type="GO" id="GO:0003677">
    <property type="term" value="F:DNA binding"/>
    <property type="evidence" value="ECO:0007669"/>
    <property type="project" value="UniProtKB-KW"/>
</dbReference>
<keyword evidence="4" id="KW-1185">Reference proteome</keyword>
<evidence type="ECO:0000256" key="1">
    <source>
        <dbReference type="SAM" id="Coils"/>
    </source>
</evidence>
<comment type="caution">
    <text evidence="3">The sequence shown here is derived from an EMBL/GenBank/DDBJ whole genome shotgun (WGS) entry which is preliminary data.</text>
</comment>
<sequence length="339" mass="37600">MENPDKTALKPGSVRAQVDAIVRRELALHGRRPNANVIRDEIGSGSNATIQQQAEASEAAWRQENEAARLFPGLPAAVAQLAAPLLAQLWADTYRAAQAEFAPLLADRDQALTALRGQLAETEALLLDRNEQLQQLSDDLDRRRELLTAREQEVTALREEQGRLHQLLLAERAAAAEDRQDLEQQHADQLAAAAEERQNAANQYSLLNDELLAERVRHACAIEALQARQQQTEQTLRQDLDHARQLAANRQNELTSLKTALQRVQDEQAQWQAQLQQHVAATATARAAQQQSETELANLRQSNAALAARLAQTEQLIAQLLERLPADNSQAPTQNPMKS</sequence>
<dbReference type="Proteomes" id="UP001438292">
    <property type="component" value="Unassembled WGS sequence"/>
</dbReference>
<accession>A0ABV0HDK9</accession>
<keyword evidence="1" id="KW-0175">Coiled coil</keyword>
<dbReference type="RefSeq" id="WP_346196462.1">
    <property type="nucleotide sequence ID" value="NZ_JBDJHV010000108.1"/>
</dbReference>
<gene>
    <name evidence="3" type="ORF">ABH309_23285</name>
</gene>
<reference evidence="3 4" key="1">
    <citation type="submission" date="2024-05" db="EMBL/GenBank/DDBJ databases">
        <authorList>
            <person name="De Oliveira J.P."/>
            <person name="Noriler S.A."/>
            <person name="De Oliveira A.G."/>
            <person name="Sipoli D.S."/>
        </authorList>
    </citation>
    <scope>NUCLEOTIDE SEQUENCE [LARGE SCALE GENOMIC DNA]</scope>
    <source>
        <strain evidence="3 4">LABIM186</strain>
    </source>
</reference>
<dbReference type="EMBL" id="JBDQQU010000347">
    <property type="protein sequence ID" value="MEO3957371.1"/>
    <property type="molecule type" value="Genomic_DNA"/>
</dbReference>
<evidence type="ECO:0000313" key="4">
    <source>
        <dbReference type="Proteomes" id="UP001438292"/>
    </source>
</evidence>
<evidence type="ECO:0000313" key="3">
    <source>
        <dbReference type="EMBL" id="MEO3957371.1"/>
    </source>
</evidence>
<feature type="domain" description="KfrA N-terminal DNA-binding" evidence="2">
    <location>
        <begin position="22"/>
        <end position="125"/>
    </location>
</feature>
<organism evidence="3 4">
    <name type="scientific">Chromobacterium piscinae</name>
    <dbReference type="NCBI Taxonomy" id="686831"/>
    <lineage>
        <taxon>Bacteria</taxon>
        <taxon>Pseudomonadati</taxon>
        <taxon>Pseudomonadota</taxon>
        <taxon>Betaproteobacteria</taxon>
        <taxon>Neisseriales</taxon>
        <taxon>Chromobacteriaceae</taxon>
        <taxon>Chromobacterium</taxon>
    </lineage>
</organism>
<feature type="coiled-coil region" evidence="1">
    <location>
        <begin position="119"/>
        <end position="210"/>
    </location>
</feature>
<name>A0ABV0HDK9_9NEIS</name>
<dbReference type="InterPro" id="IPR021104">
    <property type="entry name" value="KfrA_DNA-bd_N"/>
</dbReference>